<dbReference type="Proteomes" id="UP001501710">
    <property type="component" value="Unassembled WGS sequence"/>
</dbReference>
<sequence length="254" mass="27613">MSSALLNVLIGLVTTVLSGGGVWLWNRTKQIRTLNRKAAFFGLGDNAPCVIVMNEKYNKPGSTAQNDVHALVEVAMLARELGSPVEIRRAHDYQGSNGASTEFCIGGPTGGSNPRTGGHMAAHLPGVSILPFAADDADSLAFSIGDEHFRCEFGRREYAIVAKFRPDPAVGPVFIICGHTSIANRAAVHFLQRRYRELASSVETTERFCLVIKVDGMETYGFQGATLERDVTRIAFTQPSSPRRPAPHMQEPQT</sequence>
<keyword evidence="3" id="KW-1185">Reference proteome</keyword>
<dbReference type="RefSeq" id="WP_344893166.1">
    <property type="nucleotide sequence ID" value="NZ_BAABAS010000005.1"/>
</dbReference>
<keyword evidence="1" id="KW-1133">Transmembrane helix</keyword>
<dbReference type="EMBL" id="BAABAS010000005">
    <property type="protein sequence ID" value="GAA4228675.1"/>
    <property type="molecule type" value="Genomic_DNA"/>
</dbReference>
<name>A0ABP8BWK3_9ACTN</name>
<keyword evidence="1" id="KW-0472">Membrane</keyword>
<proteinExistence type="predicted"/>
<evidence type="ECO:0008006" key="4">
    <source>
        <dbReference type="Google" id="ProtNLM"/>
    </source>
</evidence>
<evidence type="ECO:0000256" key="1">
    <source>
        <dbReference type="SAM" id="Phobius"/>
    </source>
</evidence>
<evidence type="ECO:0000313" key="3">
    <source>
        <dbReference type="Proteomes" id="UP001501710"/>
    </source>
</evidence>
<keyword evidence="1" id="KW-0812">Transmembrane</keyword>
<comment type="caution">
    <text evidence="2">The sequence shown here is derived from an EMBL/GenBank/DDBJ whole genome shotgun (WGS) entry which is preliminary data.</text>
</comment>
<protein>
    <recommendedName>
        <fullName evidence="4">Secreted protein</fullName>
    </recommendedName>
</protein>
<gene>
    <name evidence="2" type="ORF">GCM10022254_19250</name>
</gene>
<evidence type="ECO:0000313" key="2">
    <source>
        <dbReference type="EMBL" id="GAA4228675.1"/>
    </source>
</evidence>
<organism evidence="2 3">
    <name type="scientific">Actinomadura meridiana</name>
    <dbReference type="NCBI Taxonomy" id="559626"/>
    <lineage>
        <taxon>Bacteria</taxon>
        <taxon>Bacillati</taxon>
        <taxon>Actinomycetota</taxon>
        <taxon>Actinomycetes</taxon>
        <taxon>Streptosporangiales</taxon>
        <taxon>Thermomonosporaceae</taxon>
        <taxon>Actinomadura</taxon>
    </lineage>
</organism>
<reference evidence="3" key="1">
    <citation type="journal article" date="2019" name="Int. J. Syst. Evol. Microbiol.">
        <title>The Global Catalogue of Microorganisms (GCM) 10K type strain sequencing project: providing services to taxonomists for standard genome sequencing and annotation.</title>
        <authorList>
            <consortium name="The Broad Institute Genomics Platform"/>
            <consortium name="The Broad Institute Genome Sequencing Center for Infectious Disease"/>
            <person name="Wu L."/>
            <person name="Ma J."/>
        </authorList>
    </citation>
    <scope>NUCLEOTIDE SEQUENCE [LARGE SCALE GENOMIC DNA]</scope>
    <source>
        <strain evidence="3">JCM 17440</strain>
    </source>
</reference>
<accession>A0ABP8BWK3</accession>
<feature type="transmembrane region" description="Helical" evidence="1">
    <location>
        <begin position="6"/>
        <end position="26"/>
    </location>
</feature>